<evidence type="ECO:0000313" key="2">
    <source>
        <dbReference type="Proteomes" id="UP000314294"/>
    </source>
</evidence>
<organism evidence="1 2">
    <name type="scientific">Liparis tanakae</name>
    <name type="common">Tanaka's snailfish</name>
    <dbReference type="NCBI Taxonomy" id="230148"/>
    <lineage>
        <taxon>Eukaryota</taxon>
        <taxon>Metazoa</taxon>
        <taxon>Chordata</taxon>
        <taxon>Craniata</taxon>
        <taxon>Vertebrata</taxon>
        <taxon>Euteleostomi</taxon>
        <taxon>Actinopterygii</taxon>
        <taxon>Neopterygii</taxon>
        <taxon>Teleostei</taxon>
        <taxon>Neoteleostei</taxon>
        <taxon>Acanthomorphata</taxon>
        <taxon>Eupercaria</taxon>
        <taxon>Perciformes</taxon>
        <taxon>Cottioidei</taxon>
        <taxon>Cottales</taxon>
        <taxon>Liparidae</taxon>
        <taxon>Liparis</taxon>
    </lineage>
</organism>
<proteinExistence type="predicted"/>
<name>A0A4Z2G0Z0_9TELE</name>
<dbReference type="Proteomes" id="UP000314294">
    <property type="component" value="Unassembled WGS sequence"/>
</dbReference>
<reference evidence="1 2" key="1">
    <citation type="submission" date="2019-03" db="EMBL/GenBank/DDBJ databases">
        <title>First draft genome of Liparis tanakae, snailfish: a comprehensive survey of snailfish specific genes.</title>
        <authorList>
            <person name="Kim W."/>
            <person name="Song I."/>
            <person name="Jeong J.-H."/>
            <person name="Kim D."/>
            <person name="Kim S."/>
            <person name="Ryu S."/>
            <person name="Song J.Y."/>
            <person name="Lee S.K."/>
        </authorList>
    </citation>
    <scope>NUCLEOTIDE SEQUENCE [LARGE SCALE GENOMIC DNA]</scope>
    <source>
        <tissue evidence="1">Muscle</tissue>
    </source>
</reference>
<dbReference type="AlphaFoldDB" id="A0A4Z2G0Z0"/>
<sequence length="73" mass="8029">MHISFRIALQSDGLLARWVAAGGNFLVPVWSLHENGLQQDEAHLAPKLVVLERRQVGVTPRPSVNKPGDGQLH</sequence>
<comment type="caution">
    <text evidence="1">The sequence shown here is derived from an EMBL/GenBank/DDBJ whole genome shotgun (WGS) entry which is preliminary data.</text>
</comment>
<protein>
    <submittedName>
        <fullName evidence="1">Uncharacterized protein</fullName>
    </submittedName>
</protein>
<dbReference type="EMBL" id="SRLO01000773">
    <property type="protein sequence ID" value="TNN46785.1"/>
    <property type="molecule type" value="Genomic_DNA"/>
</dbReference>
<accession>A0A4Z2G0Z0</accession>
<gene>
    <name evidence="1" type="ORF">EYF80_042996</name>
</gene>
<evidence type="ECO:0000313" key="1">
    <source>
        <dbReference type="EMBL" id="TNN46785.1"/>
    </source>
</evidence>
<keyword evidence="2" id="KW-1185">Reference proteome</keyword>